<evidence type="ECO:0008006" key="3">
    <source>
        <dbReference type="Google" id="ProtNLM"/>
    </source>
</evidence>
<evidence type="ECO:0000313" key="2">
    <source>
        <dbReference type="Proteomes" id="UP000716291"/>
    </source>
</evidence>
<dbReference type="AlphaFoldDB" id="A0A9P6WT18"/>
<dbReference type="EMBL" id="JAANQT010009103">
    <property type="protein sequence ID" value="KAG1278440.1"/>
    <property type="molecule type" value="Genomic_DNA"/>
</dbReference>
<keyword evidence="2" id="KW-1185">Reference proteome</keyword>
<name>A0A9P6WT18_RHIOR</name>
<organism evidence="1 2">
    <name type="scientific">Rhizopus oryzae</name>
    <name type="common">Mucormycosis agent</name>
    <name type="synonym">Rhizopus arrhizus var. delemar</name>
    <dbReference type="NCBI Taxonomy" id="64495"/>
    <lineage>
        <taxon>Eukaryota</taxon>
        <taxon>Fungi</taxon>
        <taxon>Fungi incertae sedis</taxon>
        <taxon>Mucoromycota</taxon>
        <taxon>Mucoromycotina</taxon>
        <taxon>Mucoromycetes</taxon>
        <taxon>Mucorales</taxon>
        <taxon>Mucorineae</taxon>
        <taxon>Rhizopodaceae</taxon>
        <taxon>Rhizopus</taxon>
    </lineage>
</organism>
<dbReference type="Proteomes" id="UP000716291">
    <property type="component" value="Unassembled WGS sequence"/>
</dbReference>
<protein>
    <recommendedName>
        <fullName evidence="3">Reverse transcriptase domain-containing protein</fullName>
    </recommendedName>
</protein>
<sequence length="122" mass="12568">MSNQVSTPFTPSTGVLQGSVLSPHLYSIYINTLPALLRSAATRTTAMVSSLSPSGPPGSGFGLSSGLPFGPTLDVSSLSSSPTAINSLLYADDVAILGSPSEVKQMLDLAQIHSQIRPSHTL</sequence>
<gene>
    <name evidence="1" type="ORF">G6F64_014647</name>
</gene>
<evidence type="ECO:0000313" key="1">
    <source>
        <dbReference type="EMBL" id="KAG1278440.1"/>
    </source>
</evidence>
<accession>A0A9P6WT18</accession>
<reference evidence="1" key="1">
    <citation type="journal article" date="2020" name="Microb. Genom.">
        <title>Genetic diversity of clinical and environmental Mucorales isolates obtained from an investigation of mucormycosis cases among solid organ transplant recipients.</title>
        <authorList>
            <person name="Nguyen M.H."/>
            <person name="Kaul D."/>
            <person name="Muto C."/>
            <person name="Cheng S.J."/>
            <person name="Richter R.A."/>
            <person name="Bruno V.M."/>
            <person name="Liu G."/>
            <person name="Beyhan S."/>
            <person name="Sundermann A.J."/>
            <person name="Mounaud S."/>
            <person name="Pasculle A.W."/>
            <person name="Nierman W.C."/>
            <person name="Driscoll E."/>
            <person name="Cumbie R."/>
            <person name="Clancy C.J."/>
            <person name="Dupont C.L."/>
        </authorList>
    </citation>
    <scope>NUCLEOTIDE SEQUENCE</scope>
    <source>
        <strain evidence="1">GL11</strain>
    </source>
</reference>
<proteinExistence type="predicted"/>
<comment type="caution">
    <text evidence="1">The sequence shown here is derived from an EMBL/GenBank/DDBJ whole genome shotgun (WGS) entry which is preliminary data.</text>
</comment>